<reference evidence="3" key="1">
    <citation type="journal article" date="2019" name="Int. J. Syst. Evol. Microbiol.">
        <title>The Global Catalogue of Microorganisms (GCM) 10K type strain sequencing project: providing services to taxonomists for standard genome sequencing and annotation.</title>
        <authorList>
            <consortium name="The Broad Institute Genomics Platform"/>
            <consortium name="The Broad Institute Genome Sequencing Center for Infectious Disease"/>
            <person name="Wu L."/>
            <person name="Ma J."/>
        </authorList>
    </citation>
    <scope>NUCLEOTIDE SEQUENCE [LARGE SCALE GENOMIC DNA]</scope>
    <source>
        <strain evidence="3">TISTR 2466</strain>
    </source>
</reference>
<dbReference type="EMBL" id="JBHUMQ010000006">
    <property type="protein sequence ID" value="MFD2692683.1"/>
    <property type="molecule type" value="Genomic_DNA"/>
</dbReference>
<dbReference type="Proteomes" id="UP001597399">
    <property type="component" value="Unassembled WGS sequence"/>
</dbReference>
<evidence type="ECO:0000259" key="1">
    <source>
        <dbReference type="PROSITE" id="PS51118"/>
    </source>
</evidence>
<comment type="caution">
    <text evidence="2">The sequence shown here is derived from an EMBL/GenBank/DDBJ whole genome shotgun (WGS) entry which is preliminary data.</text>
</comment>
<feature type="domain" description="HTH hxlR-type" evidence="1">
    <location>
        <begin position="8"/>
        <end position="51"/>
    </location>
</feature>
<dbReference type="RefSeq" id="WP_253064157.1">
    <property type="nucleotide sequence ID" value="NZ_JAMXWM010000028.1"/>
</dbReference>
<evidence type="ECO:0000313" key="2">
    <source>
        <dbReference type="EMBL" id="MFD2692683.1"/>
    </source>
</evidence>
<dbReference type="InterPro" id="IPR002577">
    <property type="entry name" value="HTH_HxlR"/>
</dbReference>
<sequence>MTEKVYNVGVEAAMELLNGKWKSVILCRIAASNGINTGVLRRSIHGISQKV</sequence>
<proteinExistence type="predicted"/>
<dbReference type="SUPFAM" id="SSF46785">
    <property type="entry name" value="Winged helix' DNA-binding domain"/>
    <property type="match status" value="1"/>
</dbReference>
<keyword evidence="3" id="KW-1185">Reference proteome</keyword>
<dbReference type="InterPro" id="IPR036390">
    <property type="entry name" value="WH_DNA-bd_sf"/>
</dbReference>
<accession>A0ABW5RZV1</accession>
<dbReference type="Gene3D" id="1.10.10.10">
    <property type="entry name" value="Winged helix-like DNA-binding domain superfamily/Winged helix DNA-binding domain"/>
    <property type="match status" value="1"/>
</dbReference>
<evidence type="ECO:0000313" key="3">
    <source>
        <dbReference type="Proteomes" id="UP001597399"/>
    </source>
</evidence>
<gene>
    <name evidence="2" type="ORF">ACFSUE_03360</name>
</gene>
<dbReference type="PROSITE" id="PS51118">
    <property type="entry name" value="HTH_HXLR"/>
    <property type="match status" value="1"/>
</dbReference>
<dbReference type="InterPro" id="IPR036388">
    <property type="entry name" value="WH-like_DNA-bd_sf"/>
</dbReference>
<name>A0ABW5RZV1_9BACL</name>
<protein>
    <submittedName>
        <fullName evidence="2">Winged helix-turn-helix transcriptional regulator</fullName>
    </submittedName>
</protein>
<organism evidence="2 3">
    <name type="scientific">Sporolactobacillus shoreicorticis</name>
    <dbReference type="NCBI Taxonomy" id="1923877"/>
    <lineage>
        <taxon>Bacteria</taxon>
        <taxon>Bacillati</taxon>
        <taxon>Bacillota</taxon>
        <taxon>Bacilli</taxon>
        <taxon>Bacillales</taxon>
        <taxon>Sporolactobacillaceae</taxon>
        <taxon>Sporolactobacillus</taxon>
    </lineage>
</organism>